<dbReference type="GO" id="GO:0009570">
    <property type="term" value="C:chloroplast stroma"/>
    <property type="evidence" value="ECO:0007669"/>
    <property type="project" value="TreeGrafter"/>
</dbReference>
<dbReference type="Pfam" id="PF00295">
    <property type="entry name" value="Glyco_hydro_28"/>
    <property type="match status" value="2"/>
</dbReference>
<keyword evidence="3" id="KW-0648">Protein biosynthesis</keyword>
<keyword evidence="2 5" id="KW-0378">Hydrolase</keyword>
<evidence type="ECO:0000256" key="5">
    <source>
        <dbReference type="RuleBase" id="RU361169"/>
    </source>
</evidence>
<comment type="similarity">
    <text evidence="1 5">Belongs to the glycosyl hydrolase 28 family.</text>
</comment>
<dbReference type="Gene3D" id="2.160.20.10">
    <property type="entry name" value="Single-stranded right-handed beta-helix, Pectin lyase-like"/>
    <property type="match status" value="2"/>
</dbReference>
<name>A0AAD9ZLZ9_9ROSI</name>
<dbReference type="InterPro" id="IPR002314">
    <property type="entry name" value="aa-tRNA-synt_IIb"/>
</dbReference>
<evidence type="ECO:0000256" key="6">
    <source>
        <dbReference type="SAM" id="SignalP"/>
    </source>
</evidence>
<dbReference type="InterPro" id="IPR011050">
    <property type="entry name" value="Pectin_lyase_fold/virulence"/>
</dbReference>
<dbReference type="SUPFAM" id="SSF55681">
    <property type="entry name" value="Class II aaRS and biotin synthetases"/>
    <property type="match status" value="1"/>
</dbReference>
<dbReference type="GO" id="GO:0005975">
    <property type="term" value="P:carbohydrate metabolic process"/>
    <property type="evidence" value="ECO:0007669"/>
    <property type="project" value="InterPro"/>
</dbReference>
<dbReference type="SUPFAM" id="SSF51126">
    <property type="entry name" value="Pectin lyase-like"/>
    <property type="match status" value="2"/>
</dbReference>
<feature type="signal peptide" evidence="6">
    <location>
        <begin position="1"/>
        <end position="21"/>
    </location>
</feature>
<dbReference type="GO" id="GO:0006435">
    <property type="term" value="P:threonyl-tRNA aminoacylation"/>
    <property type="evidence" value="ECO:0007669"/>
    <property type="project" value="TreeGrafter"/>
</dbReference>
<sequence length="320" mass="34522">MGKLNMAATLLMLMFVSIVEAQVFDIGKYGGAPNSDIAQALISAYKEACASTTPSKVVVPKGTYNLSPVTFEGPCKAPIEFQIQGTLIAATEKTTEPSWVSFNHIDKLTVSGGGVFDGLGPKAWGTCGRNAYCKNLPIVPSKVKISGVTFKNIKGTSSTPIAVKLACSSGFPCQGVEIADIDLTYTGKEAPAALSQCINVQPKDDAHIFCLEDQIKNEIRGVLDLTEEILLKFGFDKYEVNLSTRPEKSVGGDDIWEKATSALRDALEDKDWSYQIDEGGGAFYGPKIDLKIEDALGRKWQCSTIQASSSSFELDFEAEF</sequence>
<proteinExistence type="inferred from homology"/>
<dbReference type="InterPro" id="IPR045864">
    <property type="entry name" value="aa-tRNA-synth_II/BPL/LPL"/>
</dbReference>
<gene>
    <name evidence="8" type="ORF">Dsin_031767</name>
</gene>
<reference evidence="8" key="1">
    <citation type="journal article" date="2023" name="Plant J.">
        <title>Genome sequences and population genomics provide insights into the demographic history, inbreeding, and mutation load of two 'living fossil' tree species of Dipteronia.</title>
        <authorList>
            <person name="Feng Y."/>
            <person name="Comes H.P."/>
            <person name="Chen J."/>
            <person name="Zhu S."/>
            <person name="Lu R."/>
            <person name="Zhang X."/>
            <person name="Li P."/>
            <person name="Qiu J."/>
            <person name="Olsen K.M."/>
            <person name="Qiu Y."/>
        </authorList>
    </citation>
    <scope>NUCLEOTIDE SEQUENCE</scope>
    <source>
        <strain evidence="8">NBL</strain>
    </source>
</reference>
<evidence type="ECO:0000256" key="2">
    <source>
        <dbReference type="ARBA" id="ARBA00022801"/>
    </source>
</evidence>
<dbReference type="InterPro" id="IPR000743">
    <property type="entry name" value="Glyco_hydro_28"/>
</dbReference>
<evidence type="ECO:0000313" key="9">
    <source>
        <dbReference type="Proteomes" id="UP001281410"/>
    </source>
</evidence>
<keyword evidence="4 5" id="KW-0326">Glycosidase</keyword>
<evidence type="ECO:0000259" key="7">
    <source>
        <dbReference type="Pfam" id="PF00587"/>
    </source>
</evidence>
<dbReference type="Gene3D" id="3.30.930.10">
    <property type="entry name" value="Bira Bifunctional Protein, Domain 2"/>
    <property type="match status" value="1"/>
</dbReference>
<keyword evidence="9" id="KW-1185">Reference proteome</keyword>
<keyword evidence="6" id="KW-0732">Signal</keyword>
<feature type="domain" description="Aminoacyl-tRNA synthetase class II (G/ P/ S/T)" evidence="7">
    <location>
        <begin position="203"/>
        <end position="313"/>
    </location>
</feature>
<dbReference type="GO" id="GO:0005524">
    <property type="term" value="F:ATP binding"/>
    <property type="evidence" value="ECO:0007669"/>
    <property type="project" value="InterPro"/>
</dbReference>
<dbReference type="AlphaFoldDB" id="A0AAD9ZLZ9"/>
<dbReference type="GO" id="GO:0004829">
    <property type="term" value="F:threonine-tRNA ligase activity"/>
    <property type="evidence" value="ECO:0007669"/>
    <property type="project" value="TreeGrafter"/>
</dbReference>
<dbReference type="PANTHER" id="PTHR11451">
    <property type="entry name" value="THREONINE-TRNA LIGASE"/>
    <property type="match status" value="1"/>
</dbReference>
<dbReference type="GO" id="GO:0004650">
    <property type="term" value="F:polygalacturonase activity"/>
    <property type="evidence" value="ECO:0007669"/>
    <property type="project" value="InterPro"/>
</dbReference>
<dbReference type="Proteomes" id="UP001281410">
    <property type="component" value="Unassembled WGS sequence"/>
</dbReference>
<evidence type="ECO:0000313" key="8">
    <source>
        <dbReference type="EMBL" id="KAK3184481.1"/>
    </source>
</evidence>
<dbReference type="Pfam" id="PF00587">
    <property type="entry name" value="tRNA-synt_2b"/>
    <property type="match status" value="1"/>
</dbReference>
<organism evidence="8 9">
    <name type="scientific">Dipteronia sinensis</name>
    <dbReference type="NCBI Taxonomy" id="43782"/>
    <lineage>
        <taxon>Eukaryota</taxon>
        <taxon>Viridiplantae</taxon>
        <taxon>Streptophyta</taxon>
        <taxon>Embryophyta</taxon>
        <taxon>Tracheophyta</taxon>
        <taxon>Spermatophyta</taxon>
        <taxon>Magnoliopsida</taxon>
        <taxon>eudicotyledons</taxon>
        <taxon>Gunneridae</taxon>
        <taxon>Pentapetalae</taxon>
        <taxon>rosids</taxon>
        <taxon>malvids</taxon>
        <taxon>Sapindales</taxon>
        <taxon>Sapindaceae</taxon>
        <taxon>Hippocastanoideae</taxon>
        <taxon>Acereae</taxon>
        <taxon>Dipteronia</taxon>
    </lineage>
</organism>
<feature type="chain" id="PRO_5042115768" description="Aminoacyl-tRNA synthetase class II (G/ P/ S/T) domain-containing protein" evidence="6">
    <location>
        <begin position="22"/>
        <end position="320"/>
    </location>
</feature>
<evidence type="ECO:0000256" key="3">
    <source>
        <dbReference type="ARBA" id="ARBA00022917"/>
    </source>
</evidence>
<accession>A0AAD9ZLZ9</accession>
<protein>
    <recommendedName>
        <fullName evidence="7">Aminoacyl-tRNA synthetase class II (G/ P/ S/T) domain-containing protein</fullName>
    </recommendedName>
</protein>
<dbReference type="PANTHER" id="PTHR11451:SF44">
    <property type="entry name" value="THREONINE--TRNA LIGASE, CHLOROPLASTIC_MITOCHONDRIAL 2"/>
    <property type="match status" value="1"/>
</dbReference>
<evidence type="ECO:0000256" key="4">
    <source>
        <dbReference type="ARBA" id="ARBA00023295"/>
    </source>
</evidence>
<dbReference type="EMBL" id="JANJYJ010000010">
    <property type="protein sequence ID" value="KAK3184481.1"/>
    <property type="molecule type" value="Genomic_DNA"/>
</dbReference>
<evidence type="ECO:0000256" key="1">
    <source>
        <dbReference type="ARBA" id="ARBA00008834"/>
    </source>
</evidence>
<dbReference type="InterPro" id="IPR012334">
    <property type="entry name" value="Pectin_lyas_fold"/>
</dbReference>
<comment type="caution">
    <text evidence="8">The sequence shown here is derived from an EMBL/GenBank/DDBJ whole genome shotgun (WGS) entry which is preliminary data.</text>
</comment>